<dbReference type="Pfam" id="PF14372">
    <property type="entry name" value="hAT-like_RNase-H"/>
    <property type="match status" value="1"/>
</dbReference>
<evidence type="ECO:0000256" key="6">
    <source>
        <dbReference type="ARBA" id="ARBA00023015"/>
    </source>
</evidence>
<dbReference type="InterPro" id="IPR052035">
    <property type="entry name" value="ZnF_BED_domain_contain"/>
</dbReference>
<feature type="domain" description="BED-type" evidence="12">
    <location>
        <begin position="39"/>
        <end position="95"/>
    </location>
</feature>
<evidence type="ECO:0000256" key="3">
    <source>
        <dbReference type="ARBA" id="ARBA00022723"/>
    </source>
</evidence>
<evidence type="ECO:0000256" key="4">
    <source>
        <dbReference type="ARBA" id="ARBA00022771"/>
    </source>
</evidence>
<dbReference type="InterPro" id="IPR025525">
    <property type="entry name" value="hAT-like_transposase_RNase-H"/>
</dbReference>
<evidence type="ECO:0000313" key="13">
    <source>
        <dbReference type="EMBL" id="KAK9988674.1"/>
    </source>
</evidence>
<dbReference type="PANTHER" id="PTHR46481:SF6">
    <property type="entry name" value="ZINC FINGER BED DOMAIN-CONTAINING PROTEIN RICESLEEPER 2-LIKE"/>
    <property type="match status" value="1"/>
</dbReference>
<evidence type="ECO:0000256" key="9">
    <source>
        <dbReference type="ARBA" id="ARBA00023242"/>
    </source>
</evidence>
<dbReference type="GO" id="GO:0008270">
    <property type="term" value="F:zinc ion binding"/>
    <property type="evidence" value="ECO:0007669"/>
    <property type="project" value="UniProtKB-KW"/>
</dbReference>
<dbReference type="PROSITE" id="PS50808">
    <property type="entry name" value="ZF_BED"/>
    <property type="match status" value="1"/>
</dbReference>
<dbReference type="GO" id="GO:0005634">
    <property type="term" value="C:nucleus"/>
    <property type="evidence" value="ECO:0007669"/>
    <property type="project" value="UniProtKB-SubCell"/>
</dbReference>
<dbReference type="SUPFAM" id="SSF53098">
    <property type="entry name" value="Ribonuclease H-like"/>
    <property type="match status" value="1"/>
</dbReference>
<evidence type="ECO:0000256" key="8">
    <source>
        <dbReference type="ARBA" id="ARBA00023163"/>
    </source>
</evidence>
<reference evidence="13 14" key="1">
    <citation type="submission" date="2024-01" db="EMBL/GenBank/DDBJ databases">
        <title>A telomere-to-telomere, gap-free genome of sweet tea (Lithocarpus litseifolius).</title>
        <authorList>
            <person name="Zhou J."/>
        </authorList>
    </citation>
    <scope>NUCLEOTIDE SEQUENCE [LARGE SCALE GENOMIC DNA]</scope>
    <source>
        <strain evidence="13">Zhou-2022a</strain>
        <tissue evidence="13">Leaf</tissue>
    </source>
</reference>
<keyword evidence="3" id="KW-0479">Metal-binding</keyword>
<organism evidence="13 14">
    <name type="scientific">Lithocarpus litseifolius</name>
    <dbReference type="NCBI Taxonomy" id="425828"/>
    <lineage>
        <taxon>Eukaryota</taxon>
        <taxon>Viridiplantae</taxon>
        <taxon>Streptophyta</taxon>
        <taxon>Embryophyta</taxon>
        <taxon>Tracheophyta</taxon>
        <taxon>Spermatophyta</taxon>
        <taxon>Magnoliopsida</taxon>
        <taxon>eudicotyledons</taxon>
        <taxon>Gunneridae</taxon>
        <taxon>Pentapetalae</taxon>
        <taxon>rosids</taxon>
        <taxon>fabids</taxon>
        <taxon>Fagales</taxon>
        <taxon>Fagaceae</taxon>
        <taxon>Lithocarpus</taxon>
    </lineage>
</organism>
<dbReference type="PANTHER" id="PTHR46481">
    <property type="entry name" value="ZINC FINGER BED DOMAIN-CONTAINING PROTEIN 4"/>
    <property type="match status" value="1"/>
</dbReference>
<dbReference type="Pfam" id="PF05699">
    <property type="entry name" value="Dimer_Tnp_hAT"/>
    <property type="match status" value="1"/>
</dbReference>
<dbReference type="EMBL" id="JAZDWU010000010">
    <property type="protein sequence ID" value="KAK9988674.1"/>
    <property type="molecule type" value="Genomic_DNA"/>
</dbReference>
<evidence type="ECO:0000256" key="7">
    <source>
        <dbReference type="ARBA" id="ARBA00023125"/>
    </source>
</evidence>
<evidence type="ECO:0000256" key="1">
    <source>
        <dbReference type="ARBA" id="ARBA00004123"/>
    </source>
</evidence>
<dbReference type="SUPFAM" id="SSF57667">
    <property type="entry name" value="beta-beta-alpha zinc fingers"/>
    <property type="match status" value="1"/>
</dbReference>
<comment type="subunit">
    <text evidence="2">Homodimer.</text>
</comment>
<evidence type="ECO:0000313" key="14">
    <source>
        <dbReference type="Proteomes" id="UP001459277"/>
    </source>
</evidence>
<dbReference type="InterPro" id="IPR036236">
    <property type="entry name" value="Znf_C2H2_sf"/>
</dbReference>
<gene>
    <name evidence="13" type="ORF">SO802_028913</name>
</gene>
<accession>A0AAW2BRV8</accession>
<dbReference type="Pfam" id="PF02892">
    <property type="entry name" value="zf-BED"/>
    <property type="match status" value="1"/>
</dbReference>
<dbReference type="SMART" id="SM00614">
    <property type="entry name" value="ZnF_BED"/>
    <property type="match status" value="1"/>
</dbReference>
<keyword evidence="5" id="KW-0862">Zinc</keyword>
<keyword evidence="7" id="KW-0238">DNA-binding</keyword>
<keyword evidence="9" id="KW-0539">Nucleus</keyword>
<feature type="compositionally biased region" description="Acidic residues" evidence="11">
    <location>
        <begin position="1"/>
        <end position="15"/>
    </location>
</feature>
<comment type="subcellular location">
    <subcellularLocation>
        <location evidence="1">Nucleus</location>
    </subcellularLocation>
</comment>
<dbReference type="GO" id="GO:0003677">
    <property type="term" value="F:DNA binding"/>
    <property type="evidence" value="ECO:0007669"/>
    <property type="project" value="UniProtKB-KW"/>
</dbReference>
<keyword evidence="6" id="KW-0805">Transcription regulation</keyword>
<proteinExistence type="predicted"/>
<dbReference type="InterPro" id="IPR012337">
    <property type="entry name" value="RNaseH-like_sf"/>
</dbReference>
<dbReference type="AlphaFoldDB" id="A0AAW2BRV8"/>
<name>A0AAW2BRV8_9ROSI</name>
<keyword evidence="4 10" id="KW-0863">Zinc-finger</keyword>
<dbReference type="InterPro" id="IPR008906">
    <property type="entry name" value="HATC_C_dom"/>
</dbReference>
<dbReference type="GO" id="GO:0046983">
    <property type="term" value="F:protein dimerization activity"/>
    <property type="evidence" value="ECO:0007669"/>
    <property type="project" value="InterPro"/>
</dbReference>
<protein>
    <recommendedName>
        <fullName evidence="12">BED-type domain-containing protein</fullName>
    </recommendedName>
</protein>
<dbReference type="InterPro" id="IPR003656">
    <property type="entry name" value="Znf_BED"/>
</dbReference>
<evidence type="ECO:0000259" key="12">
    <source>
        <dbReference type="PROSITE" id="PS50808"/>
    </source>
</evidence>
<keyword evidence="8" id="KW-0804">Transcription</keyword>
<evidence type="ECO:0000256" key="10">
    <source>
        <dbReference type="PROSITE-ProRule" id="PRU00027"/>
    </source>
</evidence>
<sequence length="641" mass="74015">MKEDIDLEDELDEVAELPLPKKAKTKSKSKTSNKDNKRRRTSHVWSFFELLPTKDEEKPTCKCKKCGKEYIAAGAYGTGNLKRHLGVCPRKDTRDVGQLILGQNATSVSSPKFDPAKLRELLCAAITMHELPFRFVEYVGIRAIFSYLYVDVPNISKNTAKNDLVKMYKREKERMKFFLTFAPGRVCLTFDLWTSIATDGYMCVTAHFIDANWVLQKRVLNFCHMPPPHNGVSLFEKVYKLLSMWGIENKIFCVTLDNASSNDVSIDMLRTQLINKKALVCNGEFFHLRCCAHILNLVVQDGLKEIDIVVQKIRESIKYVRGSQGRKKSFYESVKQMDLDGKKGLSALYYRRAFQHLELTDYNFKHTVDEWKKTEKIKKFLTVFYDATLVFSGTKYPTTNLYFPQVFIVYFTLKKESDSEDEYMRKMADQMLVKFEKYWIEFSVVLAIAVVLDPRYKLPFIDWCYQKLYGYASSLQYLKVREKLFAMFGEYVNNVPTPSTSSGMACQATQEIEEQYVNEGSLSMMQEFDSFHSMDVGRQAQKTQLDLYLDEPRVDRNAKLNILAFWKGNEFRYLELAAMACDILSIPISTVASESTFSVGGRVIDQFRSALKPDVVEALVCTRDWLYADIGNVFFIYMLAE</sequence>
<feature type="region of interest" description="Disordered" evidence="11">
    <location>
        <begin position="1"/>
        <end position="39"/>
    </location>
</feature>
<evidence type="ECO:0000256" key="2">
    <source>
        <dbReference type="ARBA" id="ARBA00011738"/>
    </source>
</evidence>
<evidence type="ECO:0000256" key="5">
    <source>
        <dbReference type="ARBA" id="ARBA00022833"/>
    </source>
</evidence>
<feature type="compositionally biased region" description="Basic residues" evidence="11">
    <location>
        <begin position="21"/>
        <end position="39"/>
    </location>
</feature>
<keyword evidence="14" id="KW-1185">Reference proteome</keyword>
<dbReference type="Proteomes" id="UP001459277">
    <property type="component" value="Unassembled WGS sequence"/>
</dbReference>
<evidence type="ECO:0000256" key="11">
    <source>
        <dbReference type="SAM" id="MobiDB-lite"/>
    </source>
</evidence>
<comment type="caution">
    <text evidence="13">The sequence shown here is derived from an EMBL/GenBank/DDBJ whole genome shotgun (WGS) entry which is preliminary data.</text>
</comment>